<dbReference type="Pfam" id="PF14492">
    <property type="entry name" value="EFG_III"/>
    <property type="match status" value="1"/>
</dbReference>
<keyword evidence="3 7" id="KW-0251">Elongation factor</keyword>
<dbReference type="Proteomes" id="UP000613030">
    <property type="component" value="Unassembled WGS sequence"/>
</dbReference>
<protein>
    <recommendedName>
        <fullName evidence="7 8">Elongation factor G</fullName>
        <shortName evidence="7">EF-G</shortName>
    </recommendedName>
</protein>
<dbReference type="NCBIfam" id="TIGR00484">
    <property type="entry name" value="EF-G"/>
    <property type="match status" value="1"/>
</dbReference>
<keyword evidence="5 7" id="KW-0342">GTP-binding</keyword>
<accession>A0ABS1KML3</accession>
<dbReference type="SUPFAM" id="SSF54211">
    <property type="entry name" value="Ribosomal protein S5 domain 2-like"/>
    <property type="match status" value="1"/>
</dbReference>
<dbReference type="SMART" id="SM00838">
    <property type="entry name" value="EFG_C"/>
    <property type="match status" value="1"/>
</dbReference>
<dbReference type="HAMAP" id="MF_00054_B">
    <property type="entry name" value="EF_G_EF_2_B"/>
    <property type="match status" value="1"/>
</dbReference>
<keyword evidence="4 7" id="KW-0648">Protein biosynthesis</keyword>
<dbReference type="PRINTS" id="PR00315">
    <property type="entry name" value="ELONGATNFCT"/>
</dbReference>
<feature type="binding site" evidence="7">
    <location>
        <begin position="82"/>
        <end position="86"/>
    </location>
    <ligand>
        <name>GTP</name>
        <dbReference type="ChEBI" id="CHEBI:37565"/>
    </ligand>
</feature>
<evidence type="ECO:0000313" key="10">
    <source>
        <dbReference type="EMBL" id="MBL0740710.1"/>
    </source>
</evidence>
<dbReference type="InterPro" id="IPR004161">
    <property type="entry name" value="EFTu-like_2"/>
</dbReference>
<evidence type="ECO:0000256" key="6">
    <source>
        <dbReference type="ARBA" id="ARBA00024731"/>
    </source>
</evidence>
<evidence type="ECO:0000256" key="5">
    <source>
        <dbReference type="ARBA" id="ARBA00023134"/>
    </source>
</evidence>
<dbReference type="SMART" id="SM00889">
    <property type="entry name" value="EFG_IV"/>
    <property type="match status" value="1"/>
</dbReference>
<name>A0ABS1KML3_9BACT</name>
<dbReference type="PROSITE" id="PS51722">
    <property type="entry name" value="G_TR_2"/>
    <property type="match status" value="1"/>
</dbReference>
<dbReference type="SUPFAM" id="SSF54980">
    <property type="entry name" value="EF-G C-terminal domain-like"/>
    <property type="match status" value="2"/>
</dbReference>
<dbReference type="Gene3D" id="3.30.70.870">
    <property type="entry name" value="Elongation Factor G (Translational Gtpase), domain 3"/>
    <property type="match status" value="1"/>
</dbReference>
<proteinExistence type="inferred from homology"/>
<dbReference type="InterPro" id="IPR035647">
    <property type="entry name" value="EFG_III/V"/>
</dbReference>
<feature type="binding site" evidence="7">
    <location>
        <begin position="14"/>
        <end position="21"/>
    </location>
    <ligand>
        <name>GTP</name>
        <dbReference type="ChEBI" id="CHEBI:37565"/>
    </ligand>
</feature>
<dbReference type="NCBIfam" id="NF009381">
    <property type="entry name" value="PRK12740.1-5"/>
    <property type="match status" value="1"/>
</dbReference>
<dbReference type="CDD" id="cd01886">
    <property type="entry name" value="EF-G"/>
    <property type="match status" value="1"/>
</dbReference>
<dbReference type="InterPro" id="IPR000640">
    <property type="entry name" value="EFG_V-like"/>
</dbReference>
<dbReference type="InterPro" id="IPR014721">
    <property type="entry name" value="Ribsml_uS5_D2-typ_fold_subgr"/>
</dbReference>
<reference evidence="10 11" key="1">
    <citation type="submission" date="2021-01" db="EMBL/GenBank/DDBJ databases">
        <title>Chryseolinea sp. Jin1 Genome sequencing and assembly.</title>
        <authorList>
            <person name="Kim I."/>
        </authorList>
    </citation>
    <scope>NUCLEOTIDE SEQUENCE [LARGE SCALE GENOMIC DNA]</scope>
    <source>
        <strain evidence="10 11">Jin1</strain>
    </source>
</reference>
<dbReference type="InterPro" id="IPR009000">
    <property type="entry name" value="Transl_B-barrel_sf"/>
</dbReference>
<dbReference type="SUPFAM" id="SSF50447">
    <property type="entry name" value="Translation proteins"/>
    <property type="match status" value="1"/>
</dbReference>
<comment type="function">
    <text evidence="6 7">Catalyzes the GTP-dependent ribosomal translocation step during translation elongation. During this step, the ribosome changes from the pre-translocational (PRE) to the post-translocational (POST) state as the newly formed A-site-bound peptidyl-tRNA and P-site-bound deacylated tRNA move to the P and E sites, respectively. Catalyzes the coordinated movement of the two tRNA molecules, the mRNA and conformational changes in the ribosome.</text>
</comment>
<dbReference type="GO" id="GO:0003746">
    <property type="term" value="F:translation elongation factor activity"/>
    <property type="evidence" value="ECO:0007669"/>
    <property type="project" value="UniProtKB-KW"/>
</dbReference>
<dbReference type="CDD" id="cd03713">
    <property type="entry name" value="EFG_mtEFG_C"/>
    <property type="match status" value="1"/>
</dbReference>
<dbReference type="Pfam" id="PF00009">
    <property type="entry name" value="GTP_EFTU"/>
    <property type="match status" value="1"/>
</dbReference>
<comment type="caution">
    <text evidence="10">The sequence shown here is derived from an EMBL/GenBank/DDBJ whole genome shotgun (WGS) entry which is preliminary data.</text>
</comment>
<dbReference type="PANTHER" id="PTHR43261:SF1">
    <property type="entry name" value="RIBOSOME-RELEASING FACTOR 2, MITOCHONDRIAL"/>
    <property type="match status" value="1"/>
</dbReference>
<dbReference type="CDD" id="cd04088">
    <property type="entry name" value="EFG_mtEFG_II"/>
    <property type="match status" value="1"/>
</dbReference>
<dbReference type="InterPro" id="IPR005517">
    <property type="entry name" value="Transl_elong_EFG/EF2_IV"/>
</dbReference>
<dbReference type="RefSeq" id="WP_202008033.1">
    <property type="nucleotide sequence ID" value="NZ_JAERRB010000001.1"/>
</dbReference>
<dbReference type="Pfam" id="PF00679">
    <property type="entry name" value="EFG_C"/>
    <property type="match status" value="1"/>
</dbReference>
<dbReference type="EMBL" id="JAERRB010000001">
    <property type="protein sequence ID" value="MBL0740710.1"/>
    <property type="molecule type" value="Genomic_DNA"/>
</dbReference>
<dbReference type="InterPro" id="IPR035649">
    <property type="entry name" value="EFG_V"/>
</dbReference>
<keyword evidence="11" id="KW-1185">Reference proteome</keyword>
<keyword evidence="7" id="KW-0963">Cytoplasm</keyword>
<dbReference type="InterPro" id="IPR004540">
    <property type="entry name" value="Transl_elong_EFG/EF2"/>
</dbReference>
<feature type="domain" description="Tr-type G" evidence="9">
    <location>
        <begin position="5"/>
        <end position="283"/>
    </location>
</feature>
<gene>
    <name evidence="7 10" type="primary">fusA</name>
    <name evidence="10" type="ORF">JI741_05745</name>
</gene>
<feature type="binding site" evidence="7">
    <location>
        <begin position="136"/>
        <end position="139"/>
    </location>
    <ligand>
        <name>GTP</name>
        <dbReference type="ChEBI" id="CHEBI:37565"/>
    </ligand>
</feature>
<evidence type="ECO:0000256" key="8">
    <source>
        <dbReference type="NCBIfam" id="TIGR00484"/>
    </source>
</evidence>
<dbReference type="Gene3D" id="3.30.230.10">
    <property type="match status" value="1"/>
</dbReference>
<keyword evidence="2 7" id="KW-0547">Nucleotide-binding</keyword>
<evidence type="ECO:0000313" key="11">
    <source>
        <dbReference type="Proteomes" id="UP000613030"/>
    </source>
</evidence>
<dbReference type="InterPro" id="IPR041095">
    <property type="entry name" value="EFG_II"/>
</dbReference>
<dbReference type="Gene3D" id="3.40.50.300">
    <property type="entry name" value="P-loop containing nucleotide triphosphate hydrolases"/>
    <property type="match status" value="1"/>
</dbReference>
<dbReference type="Pfam" id="PF03144">
    <property type="entry name" value="GTP_EFTU_D2"/>
    <property type="match status" value="1"/>
</dbReference>
<dbReference type="InterPro" id="IPR020568">
    <property type="entry name" value="Ribosomal_Su5_D2-typ_SF"/>
</dbReference>
<dbReference type="Gene3D" id="3.30.70.240">
    <property type="match status" value="1"/>
</dbReference>
<dbReference type="InterPro" id="IPR031157">
    <property type="entry name" value="G_TR_CS"/>
</dbReference>
<dbReference type="InterPro" id="IPR005225">
    <property type="entry name" value="Small_GTP-bd"/>
</dbReference>
<dbReference type="InterPro" id="IPR000795">
    <property type="entry name" value="T_Tr_GTP-bd_dom"/>
</dbReference>
<evidence type="ECO:0000256" key="7">
    <source>
        <dbReference type="HAMAP-Rule" id="MF_00054"/>
    </source>
</evidence>
<evidence type="ECO:0000259" key="9">
    <source>
        <dbReference type="PROSITE" id="PS51722"/>
    </source>
</evidence>
<sequence>MTTLKNIRNIGIMAHVDAGKTTVTERILYYTGVIHKMGNVDEGNTMMDTDPQEAKRGITISSAAITTFWEVGQTRYQVNLIDTPGHVDFTAEVERSLRVLDGAVAVFCAKSGVQPQSETVWHQANKYKVPRLIMVNKMDRQGADFIRVVKEIREKLGTVAIPVQLPIGVENSFAGVIDLIGWKAQVWNNADGKSFESTAIPDTLLEEATYWRQHLLEQLALVDEVIFAKYTTSEIVTEEEIRQALRQATLSLQLTPVLCGAAFRNKGMQPLLDAIVSYLPSPADIEEINGTHPDSGESITRKTNVSAPFTGLVFKVITDDYVGKLVLLRIYSGSIKSGDQIKNSRTGKSMRVSRLLRVLSDRMEPLETLQAGDIGALVGLKDAKTGDSLFVPDHPIRLESMDFPAPVIGYAIEAKSAKESGKLSQSLSRLLDEDPTLQLEVDSQSGQTILRGMGELHLEVVMEKLATDYGVEITKGKPQIAYREMLTQPVLHREVFKRQNGGSGSFAEIHFELLPAANETHGLDFVNDVKGGAIPREFISSVKKGFEEAMKNGVLAGYPLESMRVRLFDGSIHDEDSHAQDFELVASLGFKQAAKKASPKLLEPVMRVDIVTPEEYTGAITGDLNRRRGIIREIGIKANAQWIDAEVPLANLFGYVTSLRTVSSGRASASLTFCRYQLVPENIAETVLIKTVM</sequence>
<evidence type="ECO:0000256" key="4">
    <source>
        <dbReference type="ARBA" id="ARBA00022917"/>
    </source>
</evidence>
<dbReference type="InterPro" id="IPR027417">
    <property type="entry name" value="P-loop_NTPase"/>
</dbReference>
<dbReference type="NCBIfam" id="TIGR00231">
    <property type="entry name" value="small_GTP"/>
    <property type="match status" value="1"/>
</dbReference>
<dbReference type="InterPro" id="IPR009022">
    <property type="entry name" value="EFG_III"/>
</dbReference>
<evidence type="ECO:0000256" key="3">
    <source>
        <dbReference type="ARBA" id="ARBA00022768"/>
    </source>
</evidence>
<dbReference type="CDD" id="cd16262">
    <property type="entry name" value="EFG_III"/>
    <property type="match status" value="1"/>
</dbReference>
<dbReference type="PROSITE" id="PS00301">
    <property type="entry name" value="G_TR_1"/>
    <property type="match status" value="1"/>
</dbReference>
<dbReference type="Pfam" id="PF03764">
    <property type="entry name" value="EFG_IV"/>
    <property type="match status" value="1"/>
</dbReference>
<comment type="subcellular location">
    <subcellularLocation>
        <location evidence="7">Cytoplasm</location>
    </subcellularLocation>
</comment>
<dbReference type="Gene3D" id="2.40.30.10">
    <property type="entry name" value="Translation factors"/>
    <property type="match status" value="1"/>
</dbReference>
<evidence type="ECO:0000256" key="1">
    <source>
        <dbReference type="ARBA" id="ARBA00005870"/>
    </source>
</evidence>
<comment type="similarity">
    <text evidence="1 7">Belongs to the TRAFAC class translation factor GTPase superfamily. Classic translation factor GTPase family. EF-G/EF-2 subfamily.</text>
</comment>
<dbReference type="PANTHER" id="PTHR43261">
    <property type="entry name" value="TRANSLATION ELONGATION FACTOR G-RELATED"/>
    <property type="match status" value="1"/>
</dbReference>
<dbReference type="SUPFAM" id="SSF52540">
    <property type="entry name" value="P-loop containing nucleoside triphosphate hydrolases"/>
    <property type="match status" value="1"/>
</dbReference>
<organism evidence="10 11">
    <name type="scientific">Chryseolinea lacunae</name>
    <dbReference type="NCBI Taxonomy" id="2801331"/>
    <lineage>
        <taxon>Bacteria</taxon>
        <taxon>Pseudomonadati</taxon>
        <taxon>Bacteroidota</taxon>
        <taxon>Cytophagia</taxon>
        <taxon>Cytophagales</taxon>
        <taxon>Fulvivirgaceae</taxon>
        <taxon>Chryseolinea</taxon>
    </lineage>
</organism>
<evidence type="ECO:0000256" key="2">
    <source>
        <dbReference type="ARBA" id="ARBA00022741"/>
    </source>
</evidence>